<reference evidence="14" key="1">
    <citation type="submission" date="2023-08" db="EMBL/GenBank/DDBJ databases">
        <title>Pelteobagrus vachellii genome.</title>
        <authorList>
            <person name="Liu H."/>
        </authorList>
    </citation>
    <scope>NUCLEOTIDE SEQUENCE</scope>
    <source>
        <strain evidence="14">PRFRI_2022a</strain>
        <tissue evidence="14">Muscle</tissue>
    </source>
</reference>
<organism evidence="14 15">
    <name type="scientific">Tachysurus vachellii</name>
    <name type="common">Darkbarbel catfish</name>
    <name type="synonym">Pelteobagrus vachellii</name>
    <dbReference type="NCBI Taxonomy" id="175792"/>
    <lineage>
        <taxon>Eukaryota</taxon>
        <taxon>Metazoa</taxon>
        <taxon>Chordata</taxon>
        <taxon>Craniata</taxon>
        <taxon>Vertebrata</taxon>
        <taxon>Euteleostomi</taxon>
        <taxon>Actinopterygii</taxon>
        <taxon>Neopterygii</taxon>
        <taxon>Teleostei</taxon>
        <taxon>Ostariophysi</taxon>
        <taxon>Siluriformes</taxon>
        <taxon>Bagridae</taxon>
        <taxon>Tachysurus</taxon>
    </lineage>
</organism>
<dbReference type="GO" id="GO:0005604">
    <property type="term" value="C:basement membrane"/>
    <property type="evidence" value="ECO:0007669"/>
    <property type="project" value="UniProtKB-SubCell"/>
</dbReference>
<evidence type="ECO:0000256" key="10">
    <source>
        <dbReference type="ARBA" id="ARBA00046169"/>
    </source>
</evidence>
<dbReference type="InterPro" id="IPR002035">
    <property type="entry name" value="VWF_A"/>
</dbReference>
<keyword evidence="8" id="KW-1015">Disulfide bond</keyword>
<dbReference type="Proteomes" id="UP001187315">
    <property type="component" value="Unassembled WGS sequence"/>
</dbReference>
<evidence type="ECO:0000256" key="5">
    <source>
        <dbReference type="ARBA" id="ARBA00022729"/>
    </source>
</evidence>
<evidence type="ECO:0000259" key="12">
    <source>
        <dbReference type="PROSITE" id="PS50234"/>
    </source>
</evidence>
<feature type="signal peptide" evidence="11">
    <location>
        <begin position="1"/>
        <end position="22"/>
    </location>
</feature>
<keyword evidence="3" id="KW-0272">Extracellular matrix</keyword>
<dbReference type="Gene3D" id="3.40.50.410">
    <property type="entry name" value="von Willebrand factor, type A domain"/>
    <property type="match status" value="1"/>
</dbReference>
<proteinExistence type="predicted"/>
<comment type="subcellular location">
    <subcellularLocation>
        <location evidence="1">Secreted</location>
        <location evidence="1">Extracellular space</location>
        <location evidence="1">Extracellular matrix</location>
        <location evidence="1">Basement membrane</location>
    </subcellularLocation>
</comment>
<feature type="domain" description="Fibronectin type-III" evidence="13">
    <location>
        <begin position="310"/>
        <end position="400"/>
    </location>
</feature>
<dbReference type="SUPFAM" id="SSF53300">
    <property type="entry name" value="vWA-like"/>
    <property type="match status" value="1"/>
</dbReference>
<dbReference type="SUPFAM" id="SSF49265">
    <property type="entry name" value="Fibronectin type III"/>
    <property type="match status" value="2"/>
</dbReference>
<dbReference type="PRINTS" id="PR00453">
    <property type="entry name" value="VWFADOMAIN"/>
</dbReference>
<gene>
    <name evidence="14" type="ORF">Q7C36_020472</name>
</gene>
<feature type="chain" id="PRO_5041739676" description="von Willebrand factor A domain-containing protein 1" evidence="11">
    <location>
        <begin position="23"/>
        <end position="513"/>
    </location>
</feature>
<evidence type="ECO:0000313" key="14">
    <source>
        <dbReference type="EMBL" id="KAK2821129.1"/>
    </source>
</evidence>
<feature type="domain" description="Fibronectin type-III" evidence="13">
    <location>
        <begin position="215"/>
        <end position="307"/>
    </location>
</feature>
<evidence type="ECO:0000256" key="6">
    <source>
        <dbReference type="ARBA" id="ARBA00022737"/>
    </source>
</evidence>
<dbReference type="InterPro" id="IPR036116">
    <property type="entry name" value="FN3_sf"/>
</dbReference>
<evidence type="ECO:0000259" key="13">
    <source>
        <dbReference type="PROSITE" id="PS50853"/>
    </source>
</evidence>
<name>A0AA88IVW5_TACVA</name>
<dbReference type="Gene3D" id="2.60.40.10">
    <property type="entry name" value="Immunoglobulins"/>
    <property type="match status" value="3"/>
</dbReference>
<evidence type="ECO:0000256" key="8">
    <source>
        <dbReference type="ARBA" id="ARBA00023157"/>
    </source>
</evidence>
<keyword evidence="7" id="KW-0084">Basement membrane</keyword>
<evidence type="ECO:0000256" key="7">
    <source>
        <dbReference type="ARBA" id="ARBA00022869"/>
    </source>
</evidence>
<dbReference type="AlphaFoldDB" id="A0AA88IVW5"/>
<sequence>MRRIGVACALLLLSARVSRSCAQDAVPGSGFDCCESDVLLLLDSSGSVSFYEFSRMLHFLSDLLHPFKVGRGHVRVALVQVDTEPRVEFNFDAHSSQETLQEVLLSTPQLRGDTETETALLLAQRLLQQTAGQEAPPRVLLWLTDGVEMGNVEGPIAALREDGVSVLAVSIGHSNYQVFSRVVTPPIEQHLYFVDPNSMDIIAKDLKEAIIELICTKCLNVRDVTSHSAVLHWRPLLIGGLGWYELKYGEAEQSIDTHQKLTLSPDVTRTDLTHLQPDTHYNVMLTAHTLHTTHSIMHSTSFTTLPDVSGPTTVMVSESGSDRLRVSWSPVRSRQVERYQVEFGPIPRGDVRSVTSSQTSVLLTQLQPDTHYLITISALYSSGQQGAISIKACTQEVLSAVHNIRLTPMGFNSVKVDWETQEQGAGLQGYWVKWETAEHSPSSSSSSSSRYLPAHSQSTVLTQLNPTTRVCVSPVYRTARGEGQCCTTHREVCQRDQLSVCHGGGKNSRVGSC</sequence>
<dbReference type="InterPro" id="IPR036465">
    <property type="entry name" value="vWFA_dom_sf"/>
</dbReference>
<dbReference type="PROSITE" id="PS50234">
    <property type="entry name" value="VWFA"/>
    <property type="match status" value="1"/>
</dbReference>
<evidence type="ECO:0000256" key="3">
    <source>
        <dbReference type="ARBA" id="ARBA00022530"/>
    </source>
</evidence>
<protein>
    <recommendedName>
        <fullName evidence="9">von Willebrand factor A domain-containing protein 1</fullName>
    </recommendedName>
</protein>
<dbReference type="PANTHER" id="PTHR24020:SF77">
    <property type="entry name" value="VON WILLEBRAND FACTOR A DOMAIN-CONTAINING PROTEIN 1"/>
    <property type="match status" value="1"/>
</dbReference>
<dbReference type="EMBL" id="JAVHJS010000022">
    <property type="protein sequence ID" value="KAK2821129.1"/>
    <property type="molecule type" value="Genomic_DNA"/>
</dbReference>
<feature type="domain" description="VWFA" evidence="12">
    <location>
        <begin position="37"/>
        <end position="214"/>
    </location>
</feature>
<evidence type="ECO:0000256" key="11">
    <source>
        <dbReference type="SAM" id="SignalP"/>
    </source>
</evidence>
<accession>A0AA88IVW5</accession>
<keyword evidence="4" id="KW-0597">Phosphoprotein</keyword>
<keyword evidence="2" id="KW-0964">Secreted</keyword>
<dbReference type="SMART" id="SM00327">
    <property type="entry name" value="VWA"/>
    <property type="match status" value="1"/>
</dbReference>
<dbReference type="CDD" id="cd00063">
    <property type="entry name" value="FN3"/>
    <property type="match status" value="2"/>
</dbReference>
<dbReference type="Pfam" id="PF00041">
    <property type="entry name" value="fn3"/>
    <property type="match status" value="2"/>
</dbReference>
<comment type="function">
    <text evidence="10">Promotes matrix assembly. Involved in the organization of skeletal muscles and in the formation of neuromuscular junctions.</text>
</comment>
<dbReference type="PROSITE" id="PS50853">
    <property type="entry name" value="FN3"/>
    <property type="match status" value="2"/>
</dbReference>
<comment type="caution">
    <text evidence="14">The sequence shown here is derived from an EMBL/GenBank/DDBJ whole genome shotgun (WGS) entry which is preliminary data.</text>
</comment>
<evidence type="ECO:0000256" key="2">
    <source>
        <dbReference type="ARBA" id="ARBA00022525"/>
    </source>
</evidence>
<evidence type="ECO:0000313" key="15">
    <source>
        <dbReference type="Proteomes" id="UP001187315"/>
    </source>
</evidence>
<keyword evidence="15" id="KW-1185">Reference proteome</keyword>
<dbReference type="InterPro" id="IPR050525">
    <property type="entry name" value="ECM_Assembly_Org"/>
</dbReference>
<keyword evidence="6" id="KW-0677">Repeat</keyword>
<dbReference type="InterPro" id="IPR013783">
    <property type="entry name" value="Ig-like_fold"/>
</dbReference>
<dbReference type="Pfam" id="PF00092">
    <property type="entry name" value="VWA"/>
    <property type="match status" value="1"/>
</dbReference>
<dbReference type="SMART" id="SM00060">
    <property type="entry name" value="FN3"/>
    <property type="match status" value="3"/>
</dbReference>
<evidence type="ECO:0000256" key="4">
    <source>
        <dbReference type="ARBA" id="ARBA00022553"/>
    </source>
</evidence>
<keyword evidence="5 11" id="KW-0732">Signal</keyword>
<evidence type="ECO:0000256" key="1">
    <source>
        <dbReference type="ARBA" id="ARBA00004302"/>
    </source>
</evidence>
<dbReference type="PANTHER" id="PTHR24020">
    <property type="entry name" value="COLLAGEN ALPHA"/>
    <property type="match status" value="1"/>
</dbReference>
<dbReference type="InterPro" id="IPR003961">
    <property type="entry name" value="FN3_dom"/>
</dbReference>
<evidence type="ECO:0000256" key="9">
    <source>
        <dbReference type="ARBA" id="ARBA00029542"/>
    </source>
</evidence>